<evidence type="ECO:0000313" key="9">
    <source>
        <dbReference type="EMBL" id="QEC69009.1"/>
    </source>
</evidence>
<dbReference type="Proteomes" id="UP000321533">
    <property type="component" value="Chromosome"/>
</dbReference>
<dbReference type="Pfam" id="PF00662">
    <property type="entry name" value="Proton_antipo_N"/>
    <property type="match status" value="1"/>
</dbReference>
<dbReference type="GO" id="GO:0003954">
    <property type="term" value="F:NADH dehydrogenase activity"/>
    <property type="evidence" value="ECO:0007669"/>
    <property type="project" value="TreeGrafter"/>
</dbReference>
<keyword evidence="4 6" id="KW-0472">Membrane</keyword>
<dbReference type="GO" id="GO:0012505">
    <property type="term" value="C:endomembrane system"/>
    <property type="evidence" value="ECO:0007669"/>
    <property type="project" value="UniProtKB-SubCell"/>
</dbReference>
<dbReference type="InterPro" id="IPR003945">
    <property type="entry name" value="NU5C-like"/>
</dbReference>
<reference evidence="9 10" key="1">
    <citation type="journal article" date="2016" name="Int. J. Syst. Evol. Microbiol.">
        <title>Panacibacter ginsenosidivorans gen. nov., sp. nov., with ginsenoside converting activity isolated from soil of a ginseng field.</title>
        <authorList>
            <person name="Siddiqi M.Z."/>
            <person name="Muhammad Shafi S."/>
            <person name="Choi K.D."/>
            <person name="Im W.T."/>
        </authorList>
    </citation>
    <scope>NUCLEOTIDE SEQUENCE [LARGE SCALE GENOMIC DNA]</scope>
    <source>
        <strain evidence="9 10">Gsoil1550</strain>
    </source>
</reference>
<dbReference type="Gene3D" id="1.20.5.2700">
    <property type="match status" value="1"/>
</dbReference>
<dbReference type="NCBIfam" id="NF005141">
    <property type="entry name" value="PRK06590.1"/>
    <property type="match status" value="1"/>
</dbReference>
<protein>
    <submittedName>
        <fullName evidence="9">NADH-quinone oxidoreductase subunit L</fullName>
    </submittedName>
</protein>
<feature type="transmembrane region" description="Helical" evidence="6">
    <location>
        <begin position="114"/>
        <end position="133"/>
    </location>
</feature>
<name>A0A5B8VCL7_9BACT</name>
<feature type="transmembrane region" description="Helical" evidence="6">
    <location>
        <begin position="506"/>
        <end position="523"/>
    </location>
</feature>
<sequence>MDNLVYLVPLFPLLGFLINGLFRKSLSKSAISVIGCSSILLSFIVSIVLFTQVKANGGTVSTLFNFINVTDFQVPFAFQVDALSSLFLLIITGIGFLIHLYSTSYMHDEPAEHFGRYFSYLNLFVFSMLLLVLGANYVIMFIGWEGVGLCSYLLIGFWFKNNNYNYAAKKAFIMNRIGDLGFLLAVFWMLNKLGTATYSEVFDLADTLSPGDVTAITMLLFVGAVGKSAQIPLYTWLPDAMAGPTPVSALIHAATMVTAGIYMIARSNILYSLSPMTEDVVAVVGLATAILSATIALYQNDIKKVLAYSTVSQLGFMFLALGVGAYTSGVFHVMTHAFFKALMFLGAGSVIHAMGGEQDITKMGGLSKKLPVTTWTFVIGVLAITGFPFTSGFASKDEILMATYAHSPILFWLACFAALLTMIYMFRLMMLVFFGGFRGTHDQEHHLHESPSAMTIPLIILAVLSAIGGLVQFPEMFGGHPFFNDFLSPVVPAEVHEIPNISNVEWGLFGGTVVALIIVFAVTRKMFAKTSFEGVYTGIKKVMADKWYIDELYDAVIVRPLNALAGILKSVVEKTIDGIVNGVGRFINYSSRQLRLIQSGQVGNYILFMVLSIVVLFIVFWQQDKIIHFMQTIF</sequence>
<keyword evidence="3 6" id="KW-1133">Transmembrane helix</keyword>
<accession>A0A5B8VCL7</accession>
<dbReference type="EMBL" id="CP042435">
    <property type="protein sequence ID" value="QEC69009.1"/>
    <property type="molecule type" value="Genomic_DNA"/>
</dbReference>
<dbReference type="GO" id="GO:0016020">
    <property type="term" value="C:membrane"/>
    <property type="evidence" value="ECO:0007669"/>
    <property type="project" value="UniProtKB-SubCell"/>
</dbReference>
<evidence type="ECO:0000259" key="8">
    <source>
        <dbReference type="Pfam" id="PF00662"/>
    </source>
</evidence>
<feature type="transmembrane region" description="Helical" evidence="6">
    <location>
        <begin position="139"/>
        <end position="159"/>
    </location>
</feature>
<organism evidence="9 10">
    <name type="scientific">Panacibacter ginsenosidivorans</name>
    <dbReference type="NCBI Taxonomy" id="1813871"/>
    <lineage>
        <taxon>Bacteria</taxon>
        <taxon>Pseudomonadati</taxon>
        <taxon>Bacteroidota</taxon>
        <taxon>Chitinophagia</taxon>
        <taxon>Chitinophagales</taxon>
        <taxon>Chitinophagaceae</taxon>
        <taxon>Panacibacter</taxon>
    </lineage>
</organism>
<dbReference type="GO" id="GO:0015990">
    <property type="term" value="P:electron transport coupled proton transport"/>
    <property type="evidence" value="ECO:0007669"/>
    <property type="project" value="TreeGrafter"/>
</dbReference>
<dbReference type="InterPro" id="IPR018393">
    <property type="entry name" value="NADHpl_OxRdtase_5_subgr"/>
</dbReference>
<dbReference type="GO" id="GO:0008137">
    <property type="term" value="F:NADH dehydrogenase (ubiquinone) activity"/>
    <property type="evidence" value="ECO:0007669"/>
    <property type="project" value="InterPro"/>
</dbReference>
<dbReference type="InterPro" id="IPR001516">
    <property type="entry name" value="Proton_antipo_N"/>
</dbReference>
<feature type="transmembrane region" description="Helical" evidence="6">
    <location>
        <begin position="213"/>
        <end position="235"/>
    </location>
</feature>
<evidence type="ECO:0000313" key="10">
    <source>
        <dbReference type="Proteomes" id="UP000321533"/>
    </source>
</evidence>
<feature type="transmembrane region" description="Helical" evidence="6">
    <location>
        <begin position="247"/>
        <end position="265"/>
    </location>
</feature>
<dbReference type="InterPro" id="IPR001750">
    <property type="entry name" value="ND/Mrp_TM"/>
</dbReference>
<dbReference type="PRINTS" id="PR01434">
    <property type="entry name" value="NADHDHGNASE5"/>
</dbReference>
<keyword evidence="10" id="KW-1185">Reference proteome</keyword>
<feature type="transmembrane region" description="Helical" evidence="6">
    <location>
        <begin position="602"/>
        <end position="621"/>
    </location>
</feature>
<comment type="subcellular location">
    <subcellularLocation>
        <location evidence="1">Endomembrane system</location>
        <topology evidence="1">Multi-pass membrane protein</topology>
    </subcellularLocation>
    <subcellularLocation>
        <location evidence="5">Membrane</location>
        <topology evidence="5">Multi-pass membrane protein</topology>
    </subcellularLocation>
</comment>
<dbReference type="PANTHER" id="PTHR42829:SF2">
    <property type="entry name" value="NADH-UBIQUINONE OXIDOREDUCTASE CHAIN 5"/>
    <property type="match status" value="1"/>
</dbReference>
<dbReference type="OrthoDB" id="9807568at2"/>
<evidence type="ECO:0000256" key="3">
    <source>
        <dbReference type="ARBA" id="ARBA00022989"/>
    </source>
</evidence>
<evidence type="ECO:0000256" key="1">
    <source>
        <dbReference type="ARBA" id="ARBA00004127"/>
    </source>
</evidence>
<evidence type="ECO:0000256" key="4">
    <source>
        <dbReference type="ARBA" id="ARBA00023136"/>
    </source>
</evidence>
<feature type="domain" description="NADH:quinone oxidoreductase/Mrp antiporter transmembrane" evidence="7">
    <location>
        <begin position="136"/>
        <end position="421"/>
    </location>
</feature>
<dbReference type="PRINTS" id="PR01435">
    <property type="entry name" value="NPOXDRDTASE5"/>
</dbReference>
<proteinExistence type="predicted"/>
<dbReference type="Pfam" id="PF00361">
    <property type="entry name" value="Proton_antipo_M"/>
    <property type="match status" value="1"/>
</dbReference>
<feature type="transmembrane region" description="Helical" evidence="6">
    <location>
        <begin position="82"/>
        <end position="102"/>
    </location>
</feature>
<feature type="transmembrane region" description="Helical" evidence="6">
    <location>
        <begin position="305"/>
        <end position="327"/>
    </location>
</feature>
<evidence type="ECO:0000256" key="6">
    <source>
        <dbReference type="SAM" id="Phobius"/>
    </source>
</evidence>
<evidence type="ECO:0000259" key="7">
    <source>
        <dbReference type="Pfam" id="PF00361"/>
    </source>
</evidence>
<keyword evidence="2 5" id="KW-0812">Transmembrane</keyword>
<feature type="domain" description="NADH-Ubiquinone oxidoreductase (complex I) chain 5 N-terminal" evidence="8">
    <location>
        <begin position="66"/>
        <end position="118"/>
    </location>
</feature>
<feature type="transmembrane region" description="Helical" evidence="6">
    <location>
        <begin position="372"/>
        <end position="389"/>
    </location>
</feature>
<dbReference type="RefSeq" id="WP_147191631.1">
    <property type="nucleotide sequence ID" value="NZ_CP042435.1"/>
</dbReference>
<dbReference type="PANTHER" id="PTHR42829">
    <property type="entry name" value="NADH-UBIQUINONE OXIDOREDUCTASE CHAIN 5"/>
    <property type="match status" value="1"/>
</dbReference>
<feature type="transmembrane region" description="Helical" evidence="6">
    <location>
        <begin position="29"/>
        <end position="50"/>
    </location>
</feature>
<dbReference type="KEGG" id="pgin:FRZ67_17470"/>
<dbReference type="AlphaFoldDB" id="A0A5B8VCL7"/>
<evidence type="ECO:0000256" key="2">
    <source>
        <dbReference type="ARBA" id="ARBA00022692"/>
    </source>
</evidence>
<dbReference type="GO" id="GO:0042773">
    <property type="term" value="P:ATP synthesis coupled electron transport"/>
    <property type="evidence" value="ECO:0007669"/>
    <property type="project" value="InterPro"/>
</dbReference>
<feature type="transmembrane region" description="Helical" evidence="6">
    <location>
        <begin position="455"/>
        <end position="473"/>
    </location>
</feature>
<feature type="transmembrane region" description="Helical" evidence="6">
    <location>
        <begin position="280"/>
        <end position="298"/>
    </location>
</feature>
<gene>
    <name evidence="9" type="primary">nuoL</name>
    <name evidence="9" type="ORF">FRZ67_17470</name>
</gene>
<feature type="transmembrane region" description="Helical" evidence="6">
    <location>
        <begin position="409"/>
        <end position="434"/>
    </location>
</feature>
<feature type="transmembrane region" description="Helical" evidence="6">
    <location>
        <begin position="333"/>
        <end position="351"/>
    </location>
</feature>
<dbReference type="NCBIfam" id="TIGR01974">
    <property type="entry name" value="NDH_I_L"/>
    <property type="match status" value="1"/>
</dbReference>
<evidence type="ECO:0000256" key="5">
    <source>
        <dbReference type="RuleBase" id="RU000320"/>
    </source>
</evidence>
<feature type="transmembrane region" description="Helical" evidence="6">
    <location>
        <begin position="6"/>
        <end position="22"/>
    </location>
</feature>